<dbReference type="AlphaFoldDB" id="A0AA36GD01"/>
<keyword evidence="2" id="KW-1185">Reference proteome</keyword>
<proteinExistence type="predicted"/>
<organism evidence="1 2">
    <name type="scientific">Mesorhabditis spiculigera</name>
    <dbReference type="NCBI Taxonomy" id="96644"/>
    <lineage>
        <taxon>Eukaryota</taxon>
        <taxon>Metazoa</taxon>
        <taxon>Ecdysozoa</taxon>
        <taxon>Nematoda</taxon>
        <taxon>Chromadorea</taxon>
        <taxon>Rhabditida</taxon>
        <taxon>Rhabditina</taxon>
        <taxon>Rhabditomorpha</taxon>
        <taxon>Rhabditoidea</taxon>
        <taxon>Rhabditidae</taxon>
        <taxon>Mesorhabditinae</taxon>
        <taxon>Mesorhabditis</taxon>
    </lineage>
</organism>
<dbReference type="Proteomes" id="UP001177023">
    <property type="component" value="Unassembled WGS sequence"/>
</dbReference>
<protein>
    <submittedName>
        <fullName evidence="1">Uncharacterized protein</fullName>
    </submittedName>
</protein>
<feature type="non-terminal residue" evidence="1">
    <location>
        <position position="259"/>
    </location>
</feature>
<accession>A0AA36GD01</accession>
<name>A0AA36GD01_9BILA</name>
<evidence type="ECO:0000313" key="2">
    <source>
        <dbReference type="Proteomes" id="UP001177023"/>
    </source>
</evidence>
<comment type="caution">
    <text evidence="1">The sequence shown here is derived from an EMBL/GenBank/DDBJ whole genome shotgun (WGS) entry which is preliminary data.</text>
</comment>
<evidence type="ECO:0000313" key="1">
    <source>
        <dbReference type="EMBL" id="CAJ0583952.1"/>
    </source>
</evidence>
<sequence>MYIANLSPTPPIELPGVKLEAGKKHTEIRTVGDRIVVEEVVFKEYSADQASEIDPSNFDTMSIRTDVSDDDMSVIASDLPMDDFLPAEEAMEAFAVDDQIADDRHYKRLMAEQCNSMTANLQDLAVIINVADNNLKVIGKSERFSLLQELGLMRGDVYKSIPPSLPPQPASDPQIQFTLFSPADQQISILNLNASRMDLILEDEIVSHLSAFIQDDQPTPNKLRLQVQVNDSQVEIRDPKKKKPLRLKIKQCVIEQEED</sequence>
<dbReference type="EMBL" id="CATQJA010002665">
    <property type="protein sequence ID" value="CAJ0583952.1"/>
    <property type="molecule type" value="Genomic_DNA"/>
</dbReference>
<reference evidence="1" key="1">
    <citation type="submission" date="2023-06" db="EMBL/GenBank/DDBJ databases">
        <authorList>
            <person name="Delattre M."/>
        </authorList>
    </citation>
    <scope>NUCLEOTIDE SEQUENCE</scope>
    <source>
        <strain evidence="1">AF72</strain>
    </source>
</reference>
<gene>
    <name evidence="1" type="ORF">MSPICULIGERA_LOCUS22020</name>
</gene>